<organism evidence="1 2">
    <name type="scientific">Novipirellula herctigrandis</name>
    <dbReference type="NCBI Taxonomy" id="2527986"/>
    <lineage>
        <taxon>Bacteria</taxon>
        <taxon>Pseudomonadati</taxon>
        <taxon>Planctomycetota</taxon>
        <taxon>Planctomycetia</taxon>
        <taxon>Pirellulales</taxon>
        <taxon>Pirellulaceae</taxon>
        <taxon>Novipirellula</taxon>
    </lineage>
</organism>
<sequence length="80" mass="8880">MSQPQPQPVTAECRFESNDCDESAGTLYIKVLERLIAIPTTSRLQAHQMLGSDELVAILRDNEIEAVDGYFWGDQGCCGF</sequence>
<dbReference type="Proteomes" id="UP000315010">
    <property type="component" value="Unassembled WGS sequence"/>
</dbReference>
<name>A0A5C5Z5K6_9BACT</name>
<proteinExistence type="predicted"/>
<comment type="caution">
    <text evidence="1">The sequence shown here is derived from an EMBL/GenBank/DDBJ whole genome shotgun (WGS) entry which is preliminary data.</text>
</comment>
<dbReference type="RefSeq" id="WP_146399002.1">
    <property type="nucleotide sequence ID" value="NZ_SJPJ01000001.1"/>
</dbReference>
<gene>
    <name evidence="1" type="ORF">CA13_39480</name>
</gene>
<evidence type="ECO:0000313" key="1">
    <source>
        <dbReference type="EMBL" id="TWT82485.1"/>
    </source>
</evidence>
<dbReference type="AlphaFoldDB" id="A0A5C5Z5K6"/>
<dbReference type="OrthoDB" id="9904892at2"/>
<keyword evidence="2" id="KW-1185">Reference proteome</keyword>
<reference evidence="1 2" key="1">
    <citation type="submission" date="2019-02" db="EMBL/GenBank/DDBJ databases">
        <title>Deep-cultivation of Planctomycetes and their phenomic and genomic characterization uncovers novel biology.</title>
        <authorList>
            <person name="Wiegand S."/>
            <person name="Jogler M."/>
            <person name="Boedeker C."/>
            <person name="Pinto D."/>
            <person name="Vollmers J."/>
            <person name="Rivas-Marin E."/>
            <person name="Kohn T."/>
            <person name="Peeters S.H."/>
            <person name="Heuer A."/>
            <person name="Rast P."/>
            <person name="Oberbeckmann S."/>
            <person name="Bunk B."/>
            <person name="Jeske O."/>
            <person name="Meyerdierks A."/>
            <person name="Storesund J.E."/>
            <person name="Kallscheuer N."/>
            <person name="Luecker S."/>
            <person name="Lage O.M."/>
            <person name="Pohl T."/>
            <person name="Merkel B.J."/>
            <person name="Hornburger P."/>
            <person name="Mueller R.-W."/>
            <person name="Bruemmer F."/>
            <person name="Labrenz M."/>
            <person name="Spormann A.M."/>
            <person name="Op Den Camp H."/>
            <person name="Overmann J."/>
            <person name="Amann R."/>
            <person name="Jetten M.S.M."/>
            <person name="Mascher T."/>
            <person name="Medema M.H."/>
            <person name="Devos D.P."/>
            <person name="Kaster A.-K."/>
            <person name="Ovreas L."/>
            <person name="Rohde M."/>
            <person name="Galperin M.Y."/>
            <person name="Jogler C."/>
        </authorList>
    </citation>
    <scope>NUCLEOTIDE SEQUENCE [LARGE SCALE GENOMIC DNA]</scope>
    <source>
        <strain evidence="1 2">CA13</strain>
    </source>
</reference>
<accession>A0A5C5Z5K6</accession>
<evidence type="ECO:0000313" key="2">
    <source>
        <dbReference type="Proteomes" id="UP000315010"/>
    </source>
</evidence>
<dbReference type="EMBL" id="SJPJ01000001">
    <property type="protein sequence ID" value="TWT82485.1"/>
    <property type="molecule type" value="Genomic_DNA"/>
</dbReference>
<protein>
    <submittedName>
        <fullName evidence="1">Uncharacterized protein</fullName>
    </submittedName>
</protein>